<dbReference type="STRING" id="1210086.GCA_001613105_02847"/>
<evidence type="ECO:0000256" key="5">
    <source>
        <dbReference type="SAM" id="Phobius"/>
    </source>
</evidence>
<feature type="transmembrane region" description="Helical" evidence="5">
    <location>
        <begin position="41"/>
        <end position="59"/>
    </location>
</feature>
<reference evidence="7 8" key="1">
    <citation type="submission" date="2018-07" db="EMBL/GenBank/DDBJ databases">
        <title>Genomic Encyclopedia of Type Strains, Phase IV (KMG-IV): sequencing the most valuable type-strain genomes for metagenomic binning, comparative biology and taxonomic classification.</title>
        <authorList>
            <person name="Goeker M."/>
        </authorList>
    </citation>
    <scope>NUCLEOTIDE SEQUENCE [LARGE SCALE GENOMIC DNA]</scope>
    <source>
        <strain evidence="7 8">DSM 44290</strain>
    </source>
</reference>
<dbReference type="InterPro" id="IPR010432">
    <property type="entry name" value="RDD"/>
</dbReference>
<dbReference type="EMBL" id="QQBC01000008">
    <property type="protein sequence ID" value="RDI64443.1"/>
    <property type="molecule type" value="Genomic_DNA"/>
</dbReference>
<feature type="domain" description="RDD" evidence="6">
    <location>
        <begin position="210"/>
        <end position="314"/>
    </location>
</feature>
<dbReference type="AlphaFoldDB" id="A0A370I112"/>
<name>A0A370I112_9NOCA</name>
<evidence type="ECO:0000256" key="4">
    <source>
        <dbReference type="ARBA" id="ARBA00023136"/>
    </source>
</evidence>
<gene>
    <name evidence="7" type="ORF">DFR76_108276</name>
</gene>
<evidence type="ECO:0000313" key="7">
    <source>
        <dbReference type="EMBL" id="RDI64443.1"/>
    </source>
</evidence>
<accession>A0A370I112</accession>
<comment type="subcellular location">
    <subcellularLocation>
        <location evidence="1">Membrane</location>
        <topology evidence="1">Multi-pass membrane protein</topology>
    </subcellularLocation>
</comment>
<feature type="transmembrane region" description="Helical" evidence="5">
    <location>
        <begin position="254"/>
        <end position="272"/>
    </location>
</feature>
<sequence length="350" mass="38451">MLALLTGLACLPLSLFVIDLQDRVSSQGAGAALGISANLAAVFFVLGTIFGGVCTRIRWRRRKALKRHPWTAWPINYVSTGRNEWVELLDAQGRPVSALILSTWPKDVGKLVNQRTREIWFAGDPAKYGIVSRPGGADLRYAYYSKGRQPPRFTFRDRESDPRLSSAARGYEMHRENGKIVMKGPGSGSPGSTGRYGRLDDPAFPSPRKLRRALAFAVDMLIHIACGIAAALAASPSAITAIRAGDWRHLEVNLILAVGVWIGASFVDRVVIQSIFHTTIGKAIFGLVAIRPDTGQTPAFGRLLAAWLFHLFLPLAIFSNGEGPDNWDYYFFPAVRRRDLKPPNPITATV</sequence>
<feature type="transmembrane region" description="Helical" evidence="5">
    <location>
        <begin position="299"/>
        <end position="318"/>
    </location>
</feature>
<proteinExistence type="predicted"/>
<keyword evidence="4 5" id="KW-0472">Membrane</keyword>
<evidence type="ECO:0000256" key="3">
    <source>
        <dbReference type="ARBA" id="ARBA00022989"/>
    </source>
</evidence>
<evidence type="ECO:0000256" key="2">
    <source>
        <dbReference type="ARBA" id="ARBA00022692"/>
    </source>
</evidence>
<feature type="transmembrane region" description="Helical" evidence="5">
    <location>
        <begin position="213"/>
        <end position="234"/>
    </location>
</feature>
<evidence type="ECO:0000313" key="8">
    <source>
        <dbReference type="Proteomes" id="UP000254869"/>
    </source>
</evidence>
<dbReference type="RefSeq" id="WP_169813734.1">
    <property type="nucleotide sequence ID" value="NZ_QQBC01000008.1"/>
</dbReference>
<dbReference type="Pfam" id="PF06271">
    <property type="entry name" value="RDD"/>
    <property type="match status" value="1"/>
</dbReference>
<keyword evidence="8" id="KW-1185">Reference proteome</keyword>
<dbReference type="Proteomes" id="UP000254869">
    <property type="component" value="Unassembled WGS sequence"/>
</dbReference>
<protein>
    <submittedName>
        <fullName evidence="7">RDD family protein</fullName>
    </submittedName>
</protein>
<evidence type="ECO:0000259" key="6">
    <source>
        <dbReference type="Pfam" id="PF06271"/>
    </source>
</evidence>
<organism evidence="7 8">
    <name type="scientific">Nocardia pseudobrasiliensis</name>
    <dbReference type="NCBI Taxonomy" id="45979"/>
    <lineage>
        <taxon>Bacteria</taxon>
        <taxon>Bacillati</taxon>
        <taxon>Actinomycetota</taxon>
        <taxon>Actinomycetes</taxon>
        <taxon>Mycobacteriales</taxon>
        <taxon>Nocardiaceae</taxon>
        <taxon>Nocardia</taxon>
    </lineage>
</organism>
<dbReference type="GO" id="GO:0016020">
    <property type="term" value="C:membrane"/>
    <property type="evidence" value="ECO:0007669"/>
    <property type="project" value="UniProtKB-SubCell"/>
</dbReference>
<comment type="caution">
    <text evidence="7">The sequence shown here is derived from an EMBL/GenBank/DDBJ whole genome shotgun (WGS) entry which is preliminary data.</text>
</comment>
<evidence type="ECO:0000256" key="1">
    <source>
        <dbReference type="ARBA" id="ARBA00004141"/>
    </source>
</evidence>
<keyword evidence="3 5" id="KW-1133">Transmembrane helix</keyword>
<keyword evidence="2 5" id="KW-0812">Transmembrane</keyword>